<keyword evidence="2" id="KW-1185">Reference proteome</keyword>
<sequence>MTSLPGMERWAGKTAVVTGAGSGIGAGVAAALAAAGMRVVAVDRKEEAAITEASKRSKKAAETSWGHRTSCQFLSSSSCQPKNGNRVDVVLPQGSS</sequence>
<dbReference type="EMBL" id="CM046109">
    <property type="protein sequence ID" value="KAI8442340.1"/>
    <property type="molecule type" value="Genomic_DNA"/>
</dbReference>
<accession>A0ACC0L1F1</accession>
<reference evidence="1 2" key="1">
    <citation type="journal article" date="2022" name="Genome Biol. Evol.">
        <title>The Spruce Budworm Genome: Reconstructing the Evolutionary History of Antifreeze Proteins.</title>
        <authorList>
            <person name="Beliveau C."/>
            <person name="Gagne P."/>
            <person name="Picq S."/>
            <person name="Vernygora O."/>
            <person name="Keeling C.I."/>
            <person name="Pinkney K."/>
            <person name="Doucet D."/>
            <person name="Wen F."/>
            <person name="Johnston J.S."/>
            <person name="Maaroufi H."/>
            <person name="Boyle B."/>
            <person name="Laroche J."/>
            <person name="Dewar K."/>
            <person name="Juretic N."/>
            <person name="Blackburn G."/>
            <person name="Nisole A."/>
            <person name="Brunet B."/>
            <person name="Brandao M."/>
            <person name="Lumley L."/>
            <person name="Duan J."/>
            <person name="Quan G."/>
            <person name="Lucarotti C.J."/>
            <person name="Roe A.D."/>
            <person name="Sperling F.A.H."/>
            <person name="Levesque R.C."/>
            <person name="Cusson M."/>
        </authorList>
    </citation>
    <scope>NUCLEOTIDE SEQUENCE [LARGE SCALE GENOMIC DNA]</scope>
    <source>
        <strain evidence="1">Glfc:IPQL:Cfum</strain>
    </source>
</reference>
<evidence type="ECO:0000313" key="1">
    <source>
        <dbReference type="EMBL" id="KAI8442340.1"/>
    </source>
</evidence>
<protein>
    <submittedName>
        <fullName evidence="1">Uncharacterized protein</fullName>
    </submittedName>
</protein>
<dbReference type="Proteomes" id="UP001064048">
    <property type="component" value="Chromosome 9"/>
</dbReference>
<organism evidence="1 2">
    <name type="scientific">Choristoneura fumiferana</name>
    <name type="common">Spruce budworm moth</name>
    <name type="synonym">Archips fumiferana</name>
    <dbReference type="NCBI Taxonomy" id="7141"/>
    <lineage>
        <taxon>Eukaryota</taxon>
        <taxon>Metazoa</taxon>
        <taxon>Ecdysozoa</taxon>
        <taxon>Arthropoda</taxon>
        <taxon>Hexapoda</taxon>
        <taxon>Insecta</taxon>
        <taxon>Pterygota</taxon>
        <taxon>Neoptera</taxon>
        <taxon>Endopterygota</taxon>
        <taxon>Lepidoptera</taxon>
        <taxon>Glossata</taxon>
        <taxon>Ditrysia</taxon>
        <taxon>Tortricoidea</taxon>
        <taxon>Tortricidae</taxon>
        <taxon>Tortricinae</taxon>
        <taxon>Choristoneura</taxon>
    </lineage>
</organism>
<proteinExistence type="predicted"/>
<name>A0ACC0L1F1_CHOFU</name>
<gene>
    <name evidence="1" type="ORF">MSG28_005871</name>
</gene>
<evidence type="ECO:0000313" key="2">
    <source>
        <dbReference type="Proteomes" id="UP001064048"/>
    </source>
</evidence>
<comment type="caution">
    <text evidence="1">The sequence shown here is derived from an EMBL/GenBank/DDBJ whole genome shotgun (WGS) entry which is preliminary data.</text>
</comment>